<dbReference type="SUPFAM" id="SSF142338">
    <property type="entry name" value="CofD-like"/>
    <property type="match status" value="1"/>
</dbReference>
<comment type="caution">
    <text evidence="3">The sequence shown here is derived from an EMBL/GenBank/DDBJ whole genome shotgun (WGS) entry which is preliminary data.</text>
</comment>
<dbReference type="InterPro" id="IPR010119">
    <property type="entry name" value="Gluconeogen_factor"/>
</dbReference>
<accession>A0A1F5T509</accession>
<dbReference type="NCBIfam" id="TIGR01826">
    <property type="entry name" value="CofD_related"/>
    <property type="match status" value="1"/>
</dbReference>
<comment type="function">
    <text evidence="2">Required for morphogenesis under gluconeogenic growth conditions.</text>
</comment>
<reference evidence="3 4" key="1">
    <citation type="journal article" date="2016" name="Nat. Commun.">
        <title>Thousands of microbial genomes shed light on interconnected biogeochemical processes in an aquifer system.</title>
        <authorList>
            <person name="Anantharaman K."/>
            <person name="Brown C.T."/>
            <person name="Hug L.A."/>
            <person name="Sharon I."/>
            <person name="Castelle C.J."/>
            <person name="Probst A.J."/>
            <person name="Thomas B.C."/>
            <person name="Singh A."/>
            <person name="Wilkins M.J."/>
            <person name="Karaoz U."/>
            <person name="Brodie E.L."/>
            <person name="Williams K.H."/>
            <person name="Hubbard S.S."/>
            <person name="Banfield J.F."/>
        </authorList>
    </citation>
    <scope>NUCLEOTIDE SEQUENCE [LARGE SCALE GENOMIC DNA]</scope>
</reference>
<dbReference type="InterPro" id="IPR038136">
    <property type="entry name" value="CofD-like_dom_sf"/>
</dbReference>
<protein>
    <recommendedName>
        <fullName evidence="2">Putative gluconeogenesis factor</fullName>
    </recommendedName>
</protein>
<dbReference type="GO" id="GO:0008360">
    <property type="term" value="P:regulation of cell shape"/>
    <property type="evidence" value="ECO:0007669"/>
    <property type="project" value="UniProtKB-UniRule"/>
</dbReference>
<evidence type="ECO:0000313" key="3">
    <source>
        <dbReference type="EMBL" id="OGF33521.1"/>
    </source>
</evidence>
<keyword evidence="1 2" id="KW-0963">Cytoplasm</keyword>
<organism evidence="3 4">
    <name type="scientific">Candidatus Falkowbacteria bacterium RIFOXYC2_FULL_36_12</name>
    <dbReference type="NCBI Taxonomy" id="1798002"/>
    <lineage>
        <taxon>Bacteria</taxon>
        <taxon>Candidatus Falkowiibacteriota</taxon>
    </lineage>
</organism>
<dbReference type="GO" id="GO:0043743">
    <property type="term" value="F:LPPG:FO 2-phospho-L-lactate transferase activity"/>
    <property type="evidence" value="ECO:0007669"/>
    <property type="project" value="InterPro"/>
</dbReference>
<dbReference type="AlphaFoldDB" id="A0A1F5T509"/>
<dbReference type="EMBL" id="MFGJ01000001">
    <property type="protein sequence ID" value="OGF33521.1"/>
    <property type="molecule type" value="Genomic_DNA"/>
</dbReference>
<gene>
    <name evidence="3" type="ORF">A2478_02455</name>
</gene>
<evidence type="ECO:0000313" key="4">
    <source>
        <dbReference type="Proteomes" id="UP000179001"/>
    </source>
</evidence>
<comment type="subcellular location">
    <subcellularLocation>
        <location evidence="2">Cytoplasm</location>
    </subcellularLocation>
</comment>
<dbReference type="Gene3D" id="3.40.50.10680">
    <property type="entry name" value="CofD-like domains"/>
    <property type="match status" value="1"/>
</dbReference>
<comment type="similarity">
    <text evidence="2">Belongs to the gluconeogenesis factor family.</text>
</comment>
<dbReference type="CDD" id="cd07187">
    <property type="entry name" value="YvcK_like"/>
    <property type="match status" value="1"/>
</dbReference>
<sequence>MKVVTIGGGTGQFTLLSAIRDLELDITAIVSMVDSGGSTGRLRDELGVLPPGDILKCLIALSPYKDARKILQSRFKYSEKLRNHNAGNMLIVFLSEYLHGNFPEAVEAMGEIMNVKGTVLPVMTSKATLVAELENGELIYGESNIDLVRSSKRSKIKKTFLVPHSGNLNVYPPAVEEIMNADYVLIGPGDLYTSLTPNFLLTEIKQAIRNTSANIVYIVNVMTKSGETDGFQASDFVRVIEDYLGRKVEIVVVNNARPAEDILKKYQEEGAFLVNNDLDMVNNHEINSDTSGHGERKIIARNLITEQMLARHDIEKLKNVITEIL</sequence>
<proteinExistence type="inferred from homology"/>
<evidence type="ECO:0000256" key="1">
    <source>
        <dbReference type="ARBA" id="ARBA00022490"/>
    </source>
</evidence>
<dbReference type="GO" id="GO:0005737">
    <property type="term" value="C:cytoplasm"/>
    <property type="evidence" value="ECO:0007669"/>
    <property type="project" value="UniProtKB-SubCell"/>
</dbReference>
<dbReference type="PANTHER" id="PTHR30135">
    <property type="entry name" value="UNCHARACTERIZED PROTEIN YVCK-RELATED"/>
    <property type="match status" value="1"/>
</dbReference>
<evidence type="ECO:0000256" key="2">
    <source>
        <dbReference type="HAMAP-Rule" id="MF_00973"/>
    </source>
</evidence>
<dbReference type="HAMAP" id="MF_00973">
    <property type="entry name" value="Gluconeogen_factor"/>
    <property type="match status" value="1"/>
</dbReference>
<name>A0A1F5T509_9BACT</name>
<dbReference type="InterPro" id="IPR002882">
    <property type="entry name" value="CofD"/>
</dbReference>
<dbReference type="Pfam" id="PF01933">
    <property type="entry name" value="CofD"/>
    <property type="match status" value="1"/>
</dbReference>
<dbReference type="STRING" id="1798002.A2478_02455"/>
<dbReference type="Proteomes" id="UP000179001">
    <property type="component" value="Unassembled WGS sequence"/>
</dbReference>
<dbReference type="PANTHER" id="PTHR30135:SF3">
    <property type="entry name" value="GLUCONEOGENESIS FACTOR-RELATED"/>
    <property type="match status" value="1"/>
</dbReference>